<organism evidence="1 2">
    <name type="scientific">Avena sativa</name>
    <name type="common">Oat</name>
    <dbReference type="NCBI Taxonomy" id="4498"/>
    <lineage>
        <taxon>Eukaryota</taxon>
        <taxon>Viridiplantae</taxon>
        <taxon>Streptophyta</taxon>
        <taxon>Embryophyta</taxon>
        <taxon>Tracheophyta</taxon>
        <taxon>Spermatophyta</taxon>
        <taxon>Magnoliopsida</taxon>
        <taxon>Liliopsida</taxon>
        <taxon>Poales</taxon>
        <taxon>Poaceae</taxon>
        <taxon>BOP clade</taxon>
        <taxon>Pooideae</taxon>
        <taxon>Poodae</taxon>
        <taxon>Poeae</taxon>
        <taxon>Poeae Chloroplast Group 1 (Aveneae type)</taxon>
        <taxon>Aveninae</taxon>
        <taxon>Avena</taxon>
    </lineage>
</organism>
<dbReference type="Proteomes" id="UP001732700">
    <property type="component" value="Chromosome 6D"/>
</dbReference>
<evidence type="ECO:0000313" key="2">
    <source>
        <dbReference type="Proteomes" id="UP001732700"/>
    </source>
</evidence>
<accession>A0ACD5ZAH7</accession>
<protein>
    <submittedName>
        <fullName evidence="1">Uncharacterized protein</fullName>
    </submittedName>
</protein>
<keyword evidence="2" id="KW-1185">Reference proteome</keyword>
<sequence length="790" mass="89170">MFKFDYQLMENIFMLCCNDTVLHQCPRARGCPEEIVHKFFENATQQLWRVDALLLINAILAGVIVSIGAYGHRYRHYGFSRYLLLGATTLFLPIISYILSAFGSTGSTISIHELIANCSPSVPHQYLIMVSTALVLISAINTSSIVATDDREHRSIHPPFELLLQGIWILYLLVSTIYLDWDYPSFYILVTPFALMHTKMALKYYAFVKAQKSFALGRNPRLIVGYMQQLREGSDQHVESMMASEEDVNVPPPLIVMGEDERQVEKQPHGYMFKKSLEGVQDGGLVTIDRVWLLDNMFLNQMHPRLKDICLSFALFKLLRCRFARYKLNNVTSLEAINFFRNFMIKEGEYERAFRVIADDLSFLHDYYDSPLPISYSDSWLTISSMIISVLTIGYCTVSAIFGALFFGSLAIFGDKYLDDFLPTVDCSYYCHHGQLRSDRKTMSFGNLFFDVVPAALLLVFVVVAEARDIASHICSSWTKVILTCRCVRRASLGLSPVVPKWVGRLLQCRCSWLMRHWNDKMRQNSLLVLHHRQFHQLVCPGSLSRLLDRKKKNNVKVPSAVKVCIINALRSTSNGASLSKGITSLHQSPVGESLLWSCNNSKGTTDTILVWHIATTILEVRYPHHQHDDKKTAATHLSRYCAYLVEFCPELLPDDDAWSKGLYKDVKKDAERALAVSNGTTVSSMPPESGYRRLIELLGMRQNHEVLKDAAKLAEQLGELATGGEETAWKLLAGFWSEMVLYLAPSDNLKGHMEAVDRGGELITLLWALLTHVGIVDRPESAAAGASSS</sequence>
<proteinExistence type="predicted"/>
<dbReference type="EnsemblPlants" id="AVESA.00010b.r2.6DG1156540.1">
    <property type="protein sequence ID" value="AVESA.00010b.r2.6DG1156540.1.CDS.1"/>
    <property type="gene ID" value="AVESA.00010b.r2.6DG1156540"/>
</dbReference>
<reference evidence="1" key="1">
    <citation type="submission" date="2021-05" db="EMBL/GenBank/DDBJ databases">
        <authorList>
            <person name="Scholz U."/>
            <person name="Mascher M."/>
            <person name="Fiebig A."/>
        </authorList>
    </citation>
    <scope>NUCLEOTIDE SEQUENCE [LARGE SCALE GENOMIC DNA]</scope>
</reference>
<evidence type="ECO:0000313" key="1">
    <source>
        <dbReference type="EnsemblPlants" id="AVESA.00010b.r2.6DG1156540.1.CDS.1"/>
    </source>
</evidence>
<reference evidence="1" key="2">
    <citation type="submission" date="2025-09" db="UniProtKB">
        <authorList>
            <consortium name="EnsemblPlants"/>
        </authorList>
    </citation>
    <scope>IDENTIFICATION</scope>
</reference>
<name>A0ACD5ZAH7_AVESA</name>